<dbReference type="PROSITE" id="PS50112">
    <property type="entry name" value="PAS"/>
    <property type="match status" value="2"/>
</dbReference>
<dbReference type="InterPro" id="IPR000160">
    <property type="entry name" value="GGDEF_dom"/>
</dbReference>
<feature type="domain" description="PAS" evidence="2">
    <location>
        <begin position="331"/>
        <end position="401"/>
    </location>
</feature>
<sequence>MPWDDTQRAVLERRADVLDLVFRTPEREDQFDFSAPFGSTPVGIYVNRRLPGIHDLVSLQGMPVGVERGDACATRLRQAGVRRLHEYPTFRDMIRAAEAGDLGIFCAEENPANYYLYRAGIDDRFQRAFILYEGQFHHAVRKGERALLQQIAQGMARIPAQERAALAKKWLAPPDPLQRWLRLAWPVAAAILGLLALMALWIWSLRRSVRQRTRQLQERQSQLQAVFDASPDAMWIRDRDGHYRDCNARAQALLDQRHTESGSQRVLAEVDDARVFERGEPSTTMVAIPDADGRIHHHEIIKVPLRDAAGQVHGLLGVARDISERLQQETQLKLWAQAFERAAFSMAILDAKTLAVQMVNPAFARERGYRPDDMIGLPLEALHPLQPAHEAARIRAALAQGTHTLLETEHVTREGRRFPVQLDCSVLYDDTGQPHYVVMYVQDISQRKQADAELRLAAVAFETLEPMMVLDDAGRIQRVNTAFTLLTGFEIGDVVGTSPQTLFQPRQDDEAFERLWPRIQREAFWQGEQWIAVKRGSPRIVRLEITAVPDEHGATSHYLCAMTDLTGEREALARAEHLALFDPLTDLPNRNFFADRLLHTLSAPEVSAAALLLLDLDHFKRVNDLRGHSTGNQLLAFVAQRLRTLLGESAILGRFDGDTFAILLPCTASMPALDQHVLASAERIRQALHEPFWIDNTVPITLTASIGWTLLDPDIRHADDAIKQAELAMYAAKAAGRNQVIRFDASMADQLAEQEALARELLDALGREDGGLALHYQLQIDQEGRAIGAEALLRFTRPDGRMVTPDRFIPLAEENGLILPLGEWVLQRACQQLAAWAHAPLTCALSLAINVSARQFVQPGFVDDVRRALQESGANPARLELEITESSLLGDLDQIAERLMQLQALGIRISLDDFGTGYSSLAYLAKLPLDQLKIDRSFICHLPDDASNAAVAQTIIRMAHGLGLDVIAEGVETSSQRDFLVAHGCHGFQGYLFARPLPVAEFERLLREQYPLQ</sequence>
<dbReference type="EMBL" id="FQUK01000011">
    <property type="protein sequence ID" value="SHE69316.1"/>
    <property type="molecule type" value="Genomic_DNA"/>
</dbReference>
<feature type="domain" description="PAC" evidence="3">
    <location>
        <begin position="525"/>
        <end position="577"/>
    </location>
</feature>
<dbReference type="PROSITE" id="PS50887">
    <property type="entry name" value="GGDEF"/>
    <property type="match status" value="1"/>
</dbReference>
<evidence type="ECO:0000259" key="4">
    <source>
        <dbReference type="PROSITE" id="PS50883"/>
    </source>
</evidence>
<feature type="domain" description="PAC" evidence="3">
    <location>
        <begin position="404"/>
        <end position="456"/>
    </location>
</feature>
<dbReference type="PROSITE" id="PS50113">
    <property type="entry name" value="PAC"/>
    <property type="match status" value="3"/>
</dbReference>
<dbReference type="SMART" id="SM00267">
    <property type="entry name" value="GGDEF"/>
    <property type="match status" value="1"/>
</dbReference>
<name>A0A1M4VJR5_9GAMM</name>
<dbReference type="InterPro" id="IPR035919">
    <property type="entry name" value="EAL_sf"/>
</dbReference>
<dbReference type="CDD" id="cd00130">
    <property type="entry name" value="PAS"/>
    <property type="match status" value="3"/>
</dbReference>
<protein>
    <submittedName>
        <fullName evidence="6">PAS domain S-box-containing protein/diguanylate cyclase (GGDEF) domain-containing protein</fullName>
    </submittedName>
</protein>
<reference evidence="7" key="1">
    <citation type="submission" date="2016-11" db="EMBL/GenBank/DDBJ databases">
        <authorList>
            <person name="Varghese N."/>
            <person name="Submissions S."/>
        </authorList>
    </citation>
    <scope>NUCLEOTIDE SEQUENCE [LARGE SCALE GENOMIC DNA]</scope>
    <source>
        <strain evidence="7">DSM 14834</strain>
    </source>
</reference>
<dbReference type="InterPro" id="IPR001610">
    <property type="entry name" value="PAC"/>
</dbReference>
<proteinExistence type="predicted"/>
<dbReference type="InterPro" id="IPR052155">
    <property type="entry name" value="Biofilm_reg_signaling"/>
</dbReference>
<dbReference type="PANTHER" id="PTHR44757">
    <property type="entry name" value="DIGUANYLATE CYCLASE DGCP"/>
    <property type="match status" value="1"/>
</dbReference>
<dbReference type="InterPro" id="IPR029787">
    <property type="entry name" value="Nucleotide_cyclase"/>
</dbReference>
<dbReference type="PROSITE" id="PS50883">
    <property type="entry name" value="EAL"/>
    <property type="match status" value="1"/>
</dbReference>
<feature type="domain" description="EAL" evidence="4">
    <location>
        <begin position="754"/>
        <end position="1010"/>
    </location>
</feature>
<keyword evidence="1" id="KW-1133">Transmembrane helix</keyword>
<dbReference type="STRING" id="213588.SAMN02745204_00959"/>
<dbReference type="InterPro" id="IPR000700">
    <property type="entry name" value="PAS-assoc_C"/>
</dbReference>
<feature type="domain" description="PAS" evidence="2">
    <location>
        <begin position="452"/>
        <end position="522"/>
    </location>
</feature>
<dbReference type="NCBIfam" id="TIGR00229">
    <property type="entry name" value="sensory_box"/>
    <property type="match status" value="3"/>
</dbReference>
<dbReference type="InterPro" id="IPR001633">
    <property type="entry name" value="EAL_dom"/>
</dbReference>
<dbReference type="Gene3D" id="3.40.190.10">
    <property type="entry name" value="Periplasmic binding protein-like II"/>
    <property type="match status" value="2"/>
</dbReference>
<dbReference type="InterPro" id="IPR000014">
    <property type="entry name" value="PAS"/>
</dbReference>
<dbReference type="SUPFAM" id="SSF141868">
    <property type="entry name" value="EAL domain-like"/>
    <property type="match status" value="1"/>
</dbReference>
<feature type="domain" description="GGDEF" evidence="5">
    <location>
        <begin position="607"/>
        <end position="745"/>
    </location>
</feature>
<dbReference type="SUPFAM" id="SSF55785">
    <property type="entry name" value="PYP-like sensor domain (PAS domain)"/>
    <property type="match status" value="3"/>
</dbReference>
<dbReference type="Pfam" id="PF00563">
    <property type="entry name" value="EAL"/>
    <property type="match status" value="1"/>
</dbReference>
<feature type="domain" description="PAC" evidence="3">
    <location>
        <begin position="282"/>
        <end position="334"/>
    </location>
</feature>
<evidence type="ECO:0000259" key="5">
    <source>
        <dbReference type="PROSITE" id="PS50887"/>
    </source>
</evidence>
<dbReference type="Pfam" id="PF08448">
    <property type="entry name" value="PAS_4"/>
    <property type="match status" value="1"/>
</dbReference>
<dbReference type="PANTHER" id="PTHR44757:SF2">
    <property type="entry name" value="BIOFILM ARCHITECTURE MAINTENANCE PROTEIN MBAA"/>
    <property type="match status" value="1"/>
</dbReference>
<dbReference type="AlphaFoldDB" id="A0A1M4VJR5"/>
<evidence type="ECO:0000259" key="2">
    <source>
        <dbReference type="PROSITE" id="PS50112"/>
    </source>
</evidence>
<dbReference type="InterPro" id="IPR035965">
    <property type="entry name" value="PAS-like_dom_sf"/>
</dbReference>
<evidence type="ECO:0000259" key="3">
    <source>
        <dbReference type="PROSITE" id="PS50113"/>
    </source>
</evidence>
<evidence type="ECO:0000313" key="7">
    <source>
        <dbReference type="Proteomes" id="UP000242857"/>
    </source>
</evidence>
<evidence type="ECO:0000256" key="1">
    <source>
        <dbReference type="SAM" id="Phobius"/>
    </source>
</evidence>
<dbReference type="Proteomes" id="UP000242857">
    <property type="component" value="Unassembled WGS sequence"/>
</dbReference>
<evidence type="ECO:0000313" key="6">
    <source>
        <dbReference type="EMBL" id="SHE69316.1"/>
    </source>
</evidence>
<organism evidence="6 7">
    <name type="scientific">Thermomonas hydrothermalis</name>
    <dbReference type="NCBI Taxonomy" id="213588"/>
    <lineage>
        <taxon>Bacteria</taxon>
        <taxon>Pseudomonadati</taxon>
        <taxon>Pseudomonadota</taxon>
        <taxon>Gammaproteobacteria</taxon>
        <taxon>Lysobacterales</taxon>
        <taxon>Lysobacteraceae</taxon>
        <taxon>Thermomonas</taxon>
    </lineage>
</organism>
<dbReference type="Gene3D" id="3.30.450.20">
    <property type="entry name" value="PAS domain"/>
    <property type="match status" value="3"/>
</dbReference>
<dbReference type="Gene3D" id="3.30.70.270">
    <property type="match status" value="1"/>
</dbReference>
<dbReference type="InterPro" id="IPR013656">
    <property type="entry name" value="PAS_4"/>
</dbReference>
<dbReference type="SMART" id="SM00052">
    <property type="entry name" value="EAL"/>
    <property type="match status" value="1"/>
</dbReference>
<dbReference type="Pfam" id="PF13426">
    <property type="entry name" value="PAS_9"/>
    <property type="match status" value="2"/>
</dbReference>
<dbReference type="Pfam" id="PF00497">
    <property type="entry name" value="SBP_bac_3"/>
    <property type="match status" value="1"/>
</dbReference>
<accession>A0A1M4VJR5</accession>
<dbReference type="Gene3D" id="3.20.20.450">
    <property type="entry name" value="EAL domain"/>
    <property type="match status" value="1"/>
</dbReference>
<dbReference type="InterPro" id="IPR001638">
    <property type="entry name" value="Solute-binding_3/MltF_N"/>
</dbReference>
<keyword evidence="1" id="KW-0472">Membrane</keyword>
<dbReference type="CDD" id="cd01948">
    <property type="entry name" value="EAL"/>
    <property type="match status" value="1"/>
</dbReference>
<dbReference type="SUPFAM" id="SSF53850">
    <property type="entry name" value="Periplasmic binding protein-like II"/>
    <property type="match status" value="1"/>
</dbReference>
<dbReference type="SMART" id="SM00086">
    <property type="entry name" value="PAC"/>
    <property type="match status" value="3"/>
</dbReference>
<feature type="transmembrane region" description="Helical" evidence="1">
    <location>
        <begin position="183"/>
        <end position="205"/>
    </location>
</feature>
<dbReference type="SUPFAM" id="SSF55073">
    <property type="entry name" value="Nucleotide cyclase"/>
    <property type="match status" value="1"/>
</dbReference>
<dbReference type="Pfam" id="PF00990">
    <property type="entry name" value="GGDEF"/>
    <property type="match status" value="1"/>
</dbReference>
<dbReference type="InterPro" id="IPR043128">
    <property type="entry name" value="Rev_trsase/Diguanyl_cyclase"/>
</dbReference>
<dbReference type="SMART" id="SM00091">
    <property type="entry name" value="PAS"/>
    <property type="match status" value="3"/>
</dbReference>
<dbReference type="CDD" id="cd01949">
    <property type="entry name" value="GGDEF"/>
    <property type="match status" value="1"/>
</dbReference>
<dbReference type="NCBIfam" id="TIGR00254">
    <property type="entry name" value="GGDEF"/>
    <property type="match status" value="1"/>
</dbReference>
<keyword evidence="7" id="KW-1185">Reference proteome</keyword>
<gene>
    <name evidence="6" type="ORF">SAMN02745204_00959</name>
</gene>
<keyword evidence="1" id="KW-0812">Transmembrane</keyword>